<dbReference type="GO" id="GO:0005886">
    <property type="term" value="C:plasma membrane"/>
    <property type="evidence" value="ECO:0007669"/>
    <property type="project" value="UniProtKB-SubCell"/>
</dbReference>
<evidence type="ECO:0000259" key="15">
    <source>
        <dbReference type="PROSITE" id="PS50109"/>
    </source>
</evidence>
<dbReference type="CDD" id="cd00075">
    <property type="entry name" value="HATPase"/>
    <property type="match status" value="1"/>
</dbReference>
<evidence type="ECO:0000256" key="4">
    <source>
        <dbReference type="ARBA" id="ARBA00022475"/>
    </source>
</evidence>
<keyword evidence="12" id="KW-0902">Two-component regulatory system</keyword>
<dbReference type="InterPro" id="IPR036890">
    <property type="entry name" value="HATPase_C_sf"/>
</dbReference>
<accession>A0A4V2VL37</accession>
<evidence type="ECO:0000256" key="6">
    <source>
        <dbReference type="ARBA" id="ARBA00022679"/>
    </source>
</evidence>
<keyword evidence="11 14" id="KW-1133">Transmembrane helix</keyword>
<keyword evidence="10" id="KW-0067">ATP-binding</keyword>
<evidence type="ECO:0000313" key="18">
    <source>
        <dbReference type="Proteomes" id="UP000295773"/>
    </source>
</evidence>
<comment type="catalytic activity">
    <reaction evidence="1">
        <text>ATP + protein L-histidine = ADP + protein N-phospho-L-histidine.</text>
        <dbReference type="EC" id="2.7.13.3"/>
    </reaction>
</comment>
<keyword evidence="13 14" id="KW-0472">Membrane</keyword>
<dbReference type="Gene3D" id="1.10.287.130">
    <property type="match status" value="1"/>
</dbReference>
<keyword evidence="8" id="KW-0547">Nucleotide-binding</keyword>
<evidence type="ECO:0000256" key="8">
    <source>
        <dbReference type="ARBA" id="ARBA00022741"/>
    </source>
</evidence>
<dbReference type="PRINTS" id="PR00344">
    <property type="entry name" value="BCTRLSENSOR"/>
</dbReference>
<dbReference type="CDD" id="cd06225">
    <property type="entry name" value="HAMP"/>
    <property type="match status" value="1"/>
</dbReference>
<dbReference type="PANTHER" id="PTHR45528:SF1">
    <property type="entry name" value="SENSOR HISTIDINE KINASE CPXA"/>
    <property type="match status" value="1"/>
</dbReference>
<feature type="transmembrane region" description="Helical" evidence="14">
    <location>
        <begin position="15"/>
        <end position="38"/>
    </location>
</feature>
<organism evidence="17 18">
    <name type="scientific">Longicatena caecimuris</name>
    <dbReference type="NCBI Taxonomy" id="1796635"/>
    <lineage>
        <taxon>Bacteria</taxon>
        <taxon>Bacillati</taxon>
        <taxon>Bacillota</taxon>
        <taxon>Erysipelotrichia</taxon>
        <taxon>Erysipelotrichales</taxon>
        <taxon>Erysipelotrichaceae</taxon>
        <taxon>Longicatena</taxon>
    </lineage>
</organism>
<dbReference type="SUPFAM" id="SSF47384">
    <property type="entry name" value="Homodimeric domain of signal transducing histidine kinase"/>
    <property type="match status" value="1"/>
</dbReference>
<dbReference type="PANTHER" id="PTHR45528">
    <property type="entry name" value="SENSOR HISTIDINE KINASE CPXA"/>
    <property type="match status" value="1"/>
</dbReference>
<evidence type="ECO:0000256" key="3">
    <source>
        <dbReference type="ARBA" id="ARBA00012438"/>
    </source>
</evidence>
<dbReference type="FunFam" id="3.30.565.10:FF:000006">
    <property type="entry name" value="Sensor histidine kinase WalK"/>
    <property type="match status" value="1"/>
</dbReference>
<dbReference type="Gene3D" id="3.30.565.10">
    <property type="entry name" value="Histidine kinase-like ATPase, C-terminal domain"/>
    <property type="match status" value="1"/>
</dbReference>
<dbReference type="GO" id="GO:0000155">
    <property type="term" value="F:phosphorelay sensor kinase activity"/>
    <property type="evidence" value="ECO:0007669"/>
    <property type="project" value="InterPro"/>
</dbReference>
<keyword evidence="4" id="KW-1003">Cell membrane</keyword>
<dbReference type="InterPro" id="IPR003660">
    <property type="entry name" value="HAMP_dom"/>
</dbReference>
<evidence type="ECO:0000259" key="16">
    <source>
        <dbReference type="PROSITE" id="PS50885"/>
    </source>
</evidence>
<protein>
    <recommendedName>
        <fullName evidence="3">histidine kinase</fullName>
        <ecNumber evidence="3">2.7.13.3</ecNumber>
    </recommendedName>
</protein>
<proteinExistence type="predicted"/>
<dbReference type="EC" id="2.7.13.3" evidence="3"/>
<dbReference type="InterPro" id="IPR003594">
    <property type="entry name" value="HATPase_dom"/>
</dbReference>
<dbReference type="InterPro" id="IPR004358">
    <property type="entry name" value="Sig_transdc_His_kin-like_C"/>
</dbReference>
<feature type="transmembrane region" description="Helical" evidence="14">
    <location>
        <begin position="218"/>
        <end position="236"/>
    </location>
</feature>
<dbReference type="EMBL" id="SMBP01000004">
    <property type="protein sequence ID" value="TCU62385.1"/>
    <property type="molecule type" value="Genomic_DNA"/>
</dbReference>
<dbReference type="SUPFAM" id="SSF55874">
    <property type="entry name" value="ATPase domain of HSP90 chaperone/DNA topoisomerase II/histidine kinase"/>
    <property type="match status" value="1"/>
</dbReference>
<name>A0A4V2VL37_9FIRM</name>
<dbReference type="Gene3D" id="6.10.340.10">
    <property type="match status" value="1"/>
</dbReference>
<dbReference type="CDD" id="cd00082">
    <property type="entry name" value="HisKA"/>
    <property type="match status" value="1"/>
</dbReference>
<dbReference type="InterPro" id="IPR005467">
    <property type="entry name" value="His_kinase_dom"/>
</dbReference>
<evidence type="ECO:0000256" key="14">
    <source>
        <dbReference type="SAM" id="Phobius"/>
    </source>
</evidence>
<gene>
    <name evidence="17" type="ORF">EDD61_10421</name>
</gene>
<keyword evidence="18" id="KW-1185">Reference proteome</keyword>
<sequence>MKANNRKDTSIKWKIFGSLLVFIAIIILVLWLFQVFFLEKFYVLIKSRSVKDAASDINQVINNENYKDEIDAIIKENEFCVIVYENENETPLYSSSGKGDPRCGITEFSMKKHMDIIAKLQKEAKEHDGTASTLLEESANKEDFNFKEEVELTDRYHSILNTPYDEKKLRKLLPSNKNAQMMTYISVVMQADKSIKTIVVNAQLTPVNATIETIQTQFLIIAVILILIASLLAMYLSRKIATPIIEINDGAKILAKGRYDVAFKGKGYLEIEELSNTLNYAAKELSKVESLRRELIANMSHDLRTPLTMISGYGEVMRDIPGENTAENVQIIIDETKRLTNLVNDMLDLSKLQAGAQEINSSSFNITEEIEHIIARYDKLLTNKDFTIQFQYDKPVFVKADIIKINQVIYNLINNAINYCGDDHKIYVRQLIEKDRVRIEVMDHGEGIEKEQLPYIWERYYKVDKTHVRSKIGSGLGLSIVKAILELHKAEYGVISKRGQGTTFWFTLPLCIADHEKIA</sequence>
<comment type="subcellular location">
    <subcellularLocation>
        <location evidence="2">Cell membrane</location>
        <topology evidence="2">Multi-pass membrane protein</topology>
    </subcellularLocation>
</comment>
<evidence type="ECO:0000256" key="9">
    <source>
        <dbReference type="ARBA" id="ARBA00022777"/>
    </source>
</evidence>
<dbReference type="FunFam" id="1.10.287.130:FF:000001">
    <property type="entry name" value="Two-component sensor histidine kinase"/>
    <property type="match status" value="1"/>
</dbReference>
<evidence type="ECO:0000256" key="1">
    <source>
        <dbReference type="ARBA" id="ARBA00000085"/>
    </source>
</evidence>
<keyword evidence="5" id="KW-0597">Phosphoprotein</keyword>
<feature type="domain" description="Histidine kinase" evidence="15">
    <location>
        <begin position="298"/>
        <end position="512"/>
    </location>
</feature>
<keyword evidence="7 14" id="KW-0812">Transmembrane</keyword>
<evidence type="ECO:0000256" key="10">
    <source>
        <dbReference type="ARBA" id="ARBA00022840"/>
    </source>
</evidence>
<reference evidence="17 18" key="1">
    <citation type="submission" date="2019-03" db="EMBL/GenBank/DDBJ databases">
        <title>Genomic Encyclopedia of Type Strains, Phase IV (KMG-IV): sequencing the most valuable type-strain genomes for metagenomic binning, comparative biology and taxonomic classification.</title>
        <authorList>
            <person name="Goeker M."/>
        </authorList>
    </citation>
    <scope>NUCLEOTIDE SEQUENCE [LARGE SCALE GENOMIC DNA]</scope>
    <source>
        <strain evidence="17 18">DSM 29481</strain>
    </source>
</reference>
<evidence type="ECO:0000256" key="2">
    <source>
        <dbReference type="ARBA" id="ARBA00004651"/>
    </source>
</evidence>
<evidence type="ECO:0000256" key="13">
    <source>
        <dbReference type="ARBA" id="ARBA00023136"/>
    </source>
</evidence>
<dbReference type="GO" id="GO:0005524">
    <property type="term" value="F:ATP binding"/>
    <property type="evidence" value="ECO:0007669"/>
    <property type="project" value="UniProtKB-KW"/>
</dbReference>
<dbReference type="Pfam" id="PF00512">
    <property type="entry name" value="HisKA"/>
    <property type="match status" value="1"/>
</dbReference>
<evidence type="ECO:0000256" key="11">
    <source>
        <dbReference type="ARBA" id="ARBA00022989"/>
    </source>
</evidence>
<keyword evidence="6" id="KW-0808">Transferase</keyword>
<dbReference type="RefSeq" id="WP_132224013.1">
    <property type="nucleotide sequence ID" value="NZ_JANKBG010000004.1"/>
</dbReference>
<comment type="caution">
    <text evidence="17">The sequence shown here is derived from an EMBL/GenBank/DDBJ whole genome shotgun (WGS) entry which is preliminary data.</text>
</comment>
<evidence type="ECO:0000256" key="7">
    <source>
        <dbReference type="ARBA" id="ARBA00022692"/>
    </source>
</evidence>
<dbReference type="SMART" id="SM00388">
    <property type="entry name" value="HisKA"/>
    <property type="match status" value="1"/>
</dbReference>
<dbReference type="InterPro" id="IPR003661">
    <property type="entry name" value="HisK_dim/P_dom"/>
</dbReference>
<dbReference type="PROSITE" id="PS50885">
    <property type="entry name" value="HAMP"/>
    <property type="match status" value="1"/>
</dbReference>
<keyword evidence="9 17" id="KW-0418">Kinase</keyword>
<dbReference type="InterPro" id="IPR050398">
    <property type="entry name" value="HssS/ArlS-like"/>
</dbReference>
<dbReference type="Proteomes" id="UP000295773">
    <property type="component" value="Unassembled WGS sequence"/>
</dbReference>
<evidence type="ECO:0000313" key="17">
    <source>
        <dbReference type="EMBL" id="TCU62385.1"/>
    </source>
</evidence>
<evidence type="ECO:0000256" key="12">
    <source>
        <dbReference type="ARBA" id="ARBA00023012"/>
    </source>
</evidence>
<dbReference type="Pfam" id="PF02518">
    <property type="entry name" value="HATPase_c"/>
    <property type="match status" value="1"/>
</dbReference>
<dbReference type="InterPro" id="IPR036097">
    <property type="entry name" value="HisK_dim/P_sf"/>
</dbReference>
<dbReference type="SMART" id="SM00387">
    <property type="entry name" value="HATPase_c"/>
    <property type="match status" value="1"/>
</dbReference>
<evidence type="ECO:0000256" key="5">
    <source>
        <dbReference type="ARBA" id="ARBA00022553"/>
    </source>
</evidence>
<feature type="domain" description="HAMP" evidence="16">
    <location>
        <begin position="238"/>
        <end position="290"/>
    </location>
</feature>
<dbReference type="PROSITE" id="PS50109">
    <property type="entry name" value="HIS_KIN"/>
    <property type="match status" value="1"/>
</dbReference>
<dbReference type="AlphaFoldDB" id="A0A4V2VL37"/>